<accession>A0A1I6K6D1</accession>
<sequence>MAKAGMRRPDPKEPHGTESNKKMHTNKNEQPPVPEIQGKAKYGHEKAGTVNAPNWARDDYKSSIDK</sequence>
<keyword evidence="3" id="KW-1185">Reference proteome</keyword>
<dbReference type="OrthoDB" id="1734461at2"/>
<gene>
    <name evidence="2" type="ORF">SAMN05661086_02228</name>
</gene>
<dbReference type="RefSeq" id="WP_092560748.1">
    <property type="nucleotide sequence ID" value="NZ_FOYZ01000008.1"/>
</dbReference>
<organism evidence="2 3">
    <name type="scientific">Anaeromicropila populeti</name>
    <dbReference type="NCBI Taxonomy" id="37658"/>
    <lineage>
        <taxon>Bacteria</taxon>
        <taxon>Bacillati</taxon>
        <taxon>Bacillota</taxon>
        <taxon>Clostridia</taxon>
        <taxon>Lachnospirales</taxon>
        <taxon>Lachnospiraceae</taxon>
        <taxon>Anaeromicropila</taxon>
    </lineage>
</organism>
<feature type="compositionally biased region" description="Basic and acidic residues" evidence="1">
    <location>
        <begin position="7"/>
        <end position="21"/>
    </location>
</feature>
<feature type="region of interest" description="Disordered" evidence="1">
    <location>
        <begin position="1"/>
        <end position="66"/>
    </location>
</feature>
<evidence type="ECO:0000313" key="3">
    <source>
        <dbReference type="Proteomes" id="UP000199659"/>
    </source>
</evidence>
<dbReference type="Proteomes" id="UP000199659">
    <property type="component" value="Unassembled WGS sequence"/>
</dbReference>
<dbReference type="AlphaFoldDB" id="A0A1I6K6D1"/>
<evidence type="ECO:0000256" key="1">
    <source>
        <dbReference type="SAM" id="MobiDB-lite"/>
    </source>
</evidence>
<reference evidence="2 3" key="1">
    <citation type="submission" date="2016-10" db="EMBL/GenBank/DDBJ databases">
        <authorList>
            <person name="de Groot N.N."/>
        </authorList>
    </citation>
    <scope>NUCLEOTIDE SEQUENCE [LARGE SCALE GENOMIC DNA]</scope>
    <source>
        <strain evidence="2 3">743A</strain>
    </source>
</reference>
<proteinExistence type="predicted"/>
<name>A0A1I6K6D1_9FIRM</name>
<dbReference type="EMBL" id="FOYZ01000008">
    <property type="protein sequence ID" value="SFR86782.1"/>
    <property type="molecule type" value="Genomic_DNA"/>
</dbReference>
<feature type="compositionally biased region" description="Basic and acidic residues" evidence="1">
    <location>
        <begin position="56"/>
        <end position="66"/>
    </location>
</feature>
<dbReference type="STRING" id="37658.SAMN05661086_02228"/>
<protein>
    <submittedName>
        <fullName evidence="2">Uncharacterized protein</fullName>
    </submittedName>
</protein>
<evidence type="ECO:0000313" key="2">
    <source>
        <dbReference type="EMBL" id="SFR86782.1"/>
    </source>
</evidence>